<keyword evidence="2 5" id="KW-0812">Transmembrane</keyword>
<gene>
    <name evidence="6" type="ORF">BN1046_01518</name>
</gene>
<name>A0A024LT89_9HYPH</name>
<keyword evidence="4 5" id="KW-0472">Membrane</keyword>
<reference evidence="6" key="2">
    <citation type="submission" date="2014-05" db="EMBL/GenBank/DDBJ databases">
        <title>Genome sequencing of Bartonella spp. isolated from human blood.</title>
        <authorList>
            <person name="Raoult D."/>
        </authorList>
    </citation>
    <scope>NUCLEOTIDE SEQUENCE</scope>
    <source>
        <strain evidence="6">MVT06</strain>
    </source>
</reference>
<accession>A0A024LT89</accession>
<dbReference type="GO" id="GO:0016020">
    <property type="term" value="C:membrane"/>
    <property type="evidence" value="ECO:0007669"/>
    <property type="project" value="UniProtKB-SubCell"/>
</dbReference>
<dbReference type="NCBIfam" id="NF010395">
    <property type="entry name" value="PRK13823.1"/>
    <property type="match status" value="1"/>
</dbReference>
<proteinExistence type="predicted"/>
<evidence type="ECO:0000256" key="1">
    <source>
        <dbReference type="ARBA" id="ARBA00004370"/>
    </source>
</evidence>
<dbReference type="AlphaFoldDB" id="A0A024LT89"/>
<feature type="transmembrane region" description="Helical" evidence="5">
    <location>
        <begin position="29"/>
        <end position="62"/>
    </location>
</feature>
<evidence type="ECO:0000256" key="5">
    <source>
        <dbReference type="SAM" id="Phobius"/>
    </source>
</evidence>
<dbReference type="InterPro" id="IPR007792">
    <property type="entry name" value="T4SS_VirB3/TrbD/AvhB"/>
</dbReference>
<evidence type="ECO:0000256" key="4">
    <source>
        <dbReference type="ARBA" id="ARBA00023136"/>
    </source>
</evidence>
<dbReference type="EMBL" id="HG977197">
    <property type="protein sequence ID" value="CDP80575.1"/>
    <property type="molecule type" value="Genomic_DNA"/>
</dbReference>
<keyword evidence="3 5" id="KW-1133">Transmembrane helix</keyword>
<reference evidence="6" key="1">
    <citation type="submission" date="2013-11" db="EMBL/GenBank/DDBJ databases">
        <authorList>
            <person name="GENOMES U."/>
        </authorList>
    </citation>
    <scope>NUCLEOTIDE SEQUENCE</scope>
    <source>
        <strain evidence="6">MVT06</strain>
    </source>
</reference>
<sequence length="102" mass="12048">MDEELRCTPIYRALYEPKLIMGAEREPVLILTLLIGVFIISAMSIVATIIGTCIWLIGLYVLRKMAKIDPMLFRVYIHYLRYQRYYPARSSPFRVARSKWPY</sequence>
<dbReference type="PIRSF" id="PIRSF017854">
    <property type="entry name" value="T4SS_TrbD"/>
    <property type="match status" value="1"/>
</dbReference>
<dbReference type="Pfam" id="PF05101">
    <property type="entry name" value="VirB3"/>
    <property type="match status" value="1"/>
</dbReference>
<evidence type="ECO:0000313" key="6">
    <source>
        <dbReference type="EMBL" id="CDP80575.1"/>
    </source>
</evidence>
<organism evidence="6">
    <name type="scientific">Bartonella schoenbuchensis</name>
    <dbReference type="NCBI Taxonomy" id="165694"/>
    <lineage>
        <taxon>Bacteria</taxon>
        <taxon>Pseudomonadati</taxon>
        <taxon>Pseudomonadota</taxon>
        <taxon>Alphaproteobacteria</taxon>
        <taxon>Hyphomicrobiales</taxon>
        <taxon>Bartonellaceae</taxon>
        <taxon>Bartonella</taxon>
    </lineage>
</organism>
<evidence type="ECO:0000256" key="2">
    <source>
        <dbReference type="ARBA" id="ARBA00022692"/>
    </source>
</evidence>
<dbReference type="InterPro" id="IPR016704">
    <property type="entry name" value="Conjugal_tfr_TrbD"/>
</dbReference>
<protein>
    <submittedName>
        <fullName evidence="6">Conjugal transfer protein TrbD</fullName>
    </submittedName>
</protein>
<evidence type="ECO:0000256" key="3">
    <source>
        <dbReference type="ARBA" id="ARBA00022989"/>
    </source>
</evidence>
<comment type="subcellular location">
    <subcellularLocation>
        <location evidence="1">Membrane</location>
    </subcellularLocation>
</comment>